<keyword evidence="4" id="KW-0648">Protein biosynthesis</keyword>
<comment type="similarity">
    <text evidence="2">Belongs to the RRF family.</text>
</comment>
<dbReference type="PANTHER" id="PTHR20982:SF3">
    <property type="entry name" value="MITOCHONDRIAL RIBOSOME RECYCLING FACTOR PSEUDO 1"/>
    <property type="match status" value="1"/>
</dbReference>
<evidence type="ECO:0000313" key="8">
    <source>
        <dbReference type="Proteomes" id="UP001165085"/>
    </source>
</evidence>
<dbReference type="PANTHER" id="PTHR20982">
    <property type="entry name" value="RIBOSOME RECYCLING FACTOR"/>
    <property type="match status" value="1"/>
</dbReference>
<dbReference type="FunFam" id="3.30.1360.40:FF:000001">
    <property type="entry name" value="Ribosome-recycling factor"/>
    <property type="match status" value="1"/>
</dbReference>
<dbReference type="GO" id="GO:0006412">
    <property type="term" value="P:translation"/>
    <property type="evidence" value="ECO:0007669"/>
    <property type="project" value="UniProtKB-KW"/>
</dbReference>
<dbReference type="NCBIfam" id="TIGR00496">
    <property type="entry name" value="frr"/>
    <property type="match status" value="1"/>
</dbReference>
<dbReference type="GO" id="GO:0005737">
    <property type="term" value="C:cytoplasm"/>
    <property type="evidence" value="ECO:0007669"/>
    <property type="project" value="UniProtKB-SubCell"/>
</dbReference>
<reference evidence="8" key="1">
    <citation type="journal article" date="2023" name="Commun. Biol.">
        <title>Genome analysis of Parmales, the sister group of diatoms, reveals the evolutionary specialization of diatoms from phago-mixotrophs to photoautotrophs.</title>
        <authorList>
            <person name="Ban H."/>
            <person name="Sato S."/>
            <person name="Yoshikawa S."/>
            <person name="Yamada K."/>
            <person name="Nakamura Y."/>
            <person name="Ichinomiya M."/>
            <person name="Sato N."/>
            <person name="Blanc-Mathieu R."/>
            <person name="Endo H."/>
            <person name="Kuwata A."/>
            <person name="Ogata H."/>
        </authorList>
    </citation>
    <scope>NUCLEOTIDE SEQUENCE [LARGE SCALE GENOMIC DNA]</scope>
    <source>
        <strain evidence="8">NIES 3701</strain>
    </source>
</reference>
<dbReference type="OrthoDB" id="407355at2759"/>
<dbReference type="CDD" id="cd00520">
    <property type="entry name" value="RRF"/>
    <property type="match status" value="1"/>
</dbReference>
<gene>
    <name evidence="7" type="ORF">TrST_g1289</name>
</gene>
<comment type="caution">
    <text evidence="7">The sequence shown here is derived from an EMBL/GenBank/DDBJ whole genome shotgun (WGS) entry which is preliminary data.</text>
</comment>
<dbReference type="GO" id="GO:0043023">
    <property type="term" value="F:ribosomal large subunit binding"/>
    <property type="evidence" value="ECO:0007669"/>
    <property type="project" value="TreeGrafter"/>
</dbReference>
<protein>
    <recommendedName>
        <fullName evidence="6">Ribosome recycling factor domain-containing protein</fullName>
    </recommendedName>
</protein>
<sequence length="235" mass="25853">MYSSCFILLNASVLLFLFTTLPNSHSFLLRPPSFFPPPSSSLSCAATDDLGVDDYCLLCEEKMSNTISALQTSLQSLRTGRASPNILDRINVDYYGAPTPLSSLATVSVSSSQQLTVSPFDKSTIGDIEKSIIESDLGLMPNNSGDVIRLNIPPLTEERRKELMKVCKGIAEDAKVSVRNARRDAVDKCKKLEKKGVIGEDELKNGEIDIDELAKGYVKKVEEVQKSKEEELMKV</sequence>
<feature type="domain" description="Ribosome recycling factor" evidence="6">
    <location>
        <begin position="70"/>
        <end position="233"/>
    </location>
</feature>
<dbReference type="HAMAP" id="MF_00040">
    <property type="entry name" value="RRF"/>
    <property type="match status" value="1"/>
</dbReference>
<accession>A0A9W6ZFH6</accession>
<dbReference type="Proteomes" id="UP001165085">
    <property type="component" value="Unassembled WGS sequence"/>
</dbReference>
<evidence type="ECO:0000259" key="6">
    <source>
        <dbReference type="Pfam" id="PF01765"/>
    </source>
</evidence>
<evidence type="ECO:0000256" key="2">
    <source>
        <dbReference type="ARBA" id="ARBA00005912"/>
    </source>
</evidence>
<dbReference type="InterPro" id="IPR002661">
    <property type="entry name" value="Ribosome_recyc_fac"/>
</dbReference>
<name>A0A9W6ZFH6_9STRA</name>
<evidence type="ECO:0000256" key="4">
    <source>
        <dbReference type="ARBA" id="ARBA00022917"/>
    </source>
</evidence>
<dbReference type="InterPro" id="IPR023584">
    <property type="entry name" value="Ribosome_recyc_fac_dom"/>
</dbReference>
<dbReference type="EMBL" id="BRXY01000019">
    <property type="protein sequence ID" value="GMH53444.1"/>
    <property type="molecule type" value="Genomic_DNA"/>
</dbReference>
<evidence type="ECO:0000256" key="5">
    <source>
        <dbReference type="SAM" id="SignalP"/>
    </source>
</evidence>
<dbReference type="AlphaFoldDB" id="A0A9W6ZFH6"/>
<dbReference type="FunFam" id="1.10.132.20:FF:000001">
    <property type="entry name" value="Ribosome-recycling factor"/>
    <property type="match status" value="1"/>
</dbReference>
<evidence type="ECO:0000256" key="1">
    <source>
        <dbReference type="ARBA" id="ARBA00004496"/>
    </source>
</evidence>
<organism evidence="7 8">
    <name type="scientific">Triparma strigata</name>
    <dbReference type="NCBI Taxonomy" id="1606541"/>
    <lineage>
        <taxon>Eukaryota</taxon>
        <taxon>Sar</taxon>
        <taxon>Stramenopiles</taxon>
        <taxon>Ochrophyta</taxon>
        <taxon>Bolidophyceae</taxon>
        <taxon>Parmales</taxon>
        <taxon>Triparmaceae</taxon>
        <taxon>Triparma</taxon>
    </lineage>
</organism>
<keyword evidence="8" id="KW-1185">Reference proteome</keyword>
<dbReference type="Pfam" id="PF01765">
    <property type="entry name" value="RRF"/>
    <property type="match status" value="1"/>
</dbReference>
<proteinExistence type="inferred from homology"/>
<dbReference type="Gene3D" id="1.10.132.20">
    <property type="entry name" value="Ribosome-recycling factor"/>
    <property type="match status" value="1"/>
</dbReference>
<dbReference type="InterPro" id="IPR036191">
    <property type="entry name" value="RRF_sf"/>
</dbReference>
<evidence type="ECO:0000256" key="3">
    <source>
        <dbReference type="ARBA" id="ARBA00022490"/>
    </source>
</evidence>
<feature type="chain" id="PRO_5040749832" description="Ribosome recycling factor domain-containing protein" evidence="5">
    <location>
        <begin position="27"/>
        <end position="235"/>
    </location>
</feature>
<keyword evidence="5" id="KW-0732">Signal</keyword>
<keyword evidence="3" id="KW-0963">Cytoplasm</keyword>
<evidence type="ECO:0000313" key="7">
    <source>
        <dbReference type="EMBL" id="GMH53444.1"/>
    </source>
</evidence>
<feature type="signal peptide" evidence="5">
    <location>
        <begin position="1"/>
        <end position="26"/>
    </location>
</feature>
<dbReference type="Gene3D" id="3.30.1360.40">
    <property type="match status" value="1"/>
</dbReference>
<comment type="subcellular location">
    <subcellularLocation>
        <location evidence="1">Cytoplasm</location>
    </subcellularLocation>
</comment>
<dbReference type="SUPFAM" id="SSF55194">
    <property type="entry name" value="Ribosome recycling factor, RRF"/>
    <property type="match status" value="1"/>
</dbReference>